<evidence type="ECO:0000313" key="2">
    <source>
        <dbReference type="EMBL" id="KAF2494275.1"/>
    </source>
</evidence>
<dbReference type="InterPro" id="IPR014347">
    <property type="entry name" value="Tautomerase/MIF_sf"/>
</dbReference>
<evidence type="ECO:0000313" key="3">
    <source>
        <dbReference type="Proteomes" id="UP000799750"/>
    </source>
</evidence>
<dbReference type="Gene3D" id="3.30.429.10">
    <property type="entry name" value="Macrophage Migration Inhibitory Factor"/>
    <property type="match status" value="1"/>
</dbReference>
<evidence type="ECO:0000259" key="1">
    <source>
        <dbReference type="Pfam" id="PF14832"/>
    </source>
</evidence>
<dbReference type="InterPro" id="IPR028116">
    <property type="entry name" value="Cis-CaaD-like"/>
</dbReference>
<gene>
    <name evidence="2" type="ORF">BU16DRAFT_619419</name>
</gene>
<keyword evidence="3" id="KW-1185">Reference proteome</keyword>
<dbReference type="Proteomes" id="UP000799750">
    <property type="component" value="Unassembled WGS sequence"/>
</dbReference>
<feature type="domain" description="Tautomerase cis-CaaD-like" evidence="1">
    <location>
        <begin position="1"/>
        <end position="75"/>
    </location>
</feature>
<dbReference type="EMBL" id="MU004191">
    <property type="protein sequence ID" value="KAF2494275.1"/>
    <property type="molecule type" value="Genomic_DNA"/>
</dbReference>
<proteinExistence type="predicted"/>
<sequence>MRFYDIHHHCALEQIQRDEIASRITALHCMHFTTPSLFVNIRITQADTKDIAAYVGGERVGINYIHVHIRPRKSHPDSEVREPYNSLIIEIAAIWQDVLGCSAYRETGSLENPADLHSVFTLDDIAAGYEQGFLLPEAGGDTRWVEENMG</sequence>
<dbReference type="AlphaFoldDB" id="A0A6A6QPF0"/>
<protein>
    <recommendedName>
        <fullName evidence="1">Tautomerase cis-CaaD-like domain-containing protein</fullName>
    </recommendedName>
</protein>
<organism evidence="2 3">
    <name type="scientific">Lophium mytilinum</name>
    <dbReference type="NCBI Taxonomy" id="390894"/>
    <lineage>
        <taxon>Eukaryota</taxon>
        <taxon>Fungi</taxon>
        <taxon>Dikarya</taxon>
        <taxon>Ascomycota</taxon>
        <taxon>Pezizomycotina</taxon>
        <taxon>Dothideomycetes</taxon>
        <taxon>Pleosporomycetidae</taxon>
        <taxon>Mytilinidiales</taxon>
        <taxon>Mytilinidiaceae</taxon>
        <taxon>Lophium</taxon>
    </lineage>
</organism>
<accession>A0A6A6QPF0</accession>
<reference evidence="2" key="1">
    <citation type="journal article" date="2020" name="Stud. Mycol.">
        <title>101 Dothideomycetes genomes: a test case for predicting lifestyles and emergence of pathogens.</title>
        <authorList>
            <person name="Haridas S."/>
            <person name="Albert R."/>
            <person name="Binder M."/>
            <person name="Bloem J."/>
            <person name="Labutti K."/>
            <person name="Salamov A."/>
            <person name="Andreopoulos B."/>
            <person name="Baker S."/>
            <person name="Barry K."/>
            <person name="Bills G."/>
            <person name="Bluhm B."/>
            <person name="Cannon C."/>
            <person name="Castanera R."/>
            <person name="Culley D."/>
            <person name="Daum C."/>
            <person name="Ezra D."/>
            <person name="Gonzalez J."/>
            <person name="Henrissat B."/>
            <person name="Kuo A."/>
            <person name="Liang C."/>
            <person name="Lipzen A."/>
            <person name="Lutzoni F."/>
            <person name="Magnuson J."/>
            <person name="Mondo S."/>
            <person name="Nolan M."/>
            <person name="Ohm R."/>
            <person name="Pangilinan J."/>
            <person name="Park H.-J."/>
            <person name="Ramirez L."/>
            <person name="Alfaro M."/>
            <person name="Sun H."/>
            <person name="Tritt A."/>
            <person name="Yoshinaga Y."/>
            <person name="Zwiers L.-H."/>
            <person name="Turgeon B."/>
            <person name="Goodwin S."/>
            <person name="Spatafora J."/>
            <person name="Crous P."/>
            <person name="Grigoriev I."/>
        </authorList>
    </citation>
    <scope>NUCLEOTIDE SEQUENCE</scope>
    <source>
        <strain evidence="2">CBS 269.34</strain>
    </source>
</reference>
<dbReference type="OrthoDB" id="9981319at2759"/>
<name>A0A6A6QPF0_9PEZI</name>
<dbReference type="Pfam" id="PF14832">
    <property type="entry name" value="Tautomerase_3"/>
    <property type="match status" value="1"/>
</dbReference>